<dbReference type="PANTHER" id="PTHR13298">
    <property type="entry name" value="CYTOSOLIC REGULATOR PIANISSIMO"/>
    <property type="match status" value="1"/>
</dbReference>
<dbReference type="SMART" id="SM01310">
    <property type="entry name" value="RICTOR_V"/>
    <property type="match status" value="1"/>
</dbReference>
<evidence type="ECO:0000256" key="1">
    <source>
        <dbReference type="ARBA" id="ARBA00008878"/>
    </source>
</evidence>
<dbReference type="SMART" id="SM01308">
    <property type="entry name" value="RICTOR_N"/>
    <property type="match status" value="1"/>
</dbReference>
<dbReference type="InterPro" id="IPR028268">
    <property type="entry name" value="Pianissimo_fam"/>
</dbReference>
<dbReference type="PANTHER" id="PTHR13298:SF11">
    <property type="entry name" value="RAPAMYCIN-INSENSITIVE COMPANION OF MTOR"/>
    <property type="match status" value="1"/>
</dbReference>
<protein>
    <submittedName>
        <fullName evidence="5">RICTOR, rapamycin-insensitive companion protein</fullName>
    </submittedName>
</protein>
<reference evidence="5 6" key="1">
    <citation type="submission" date="2016-05" db="EMBL/GenBank/DDBJ databases">
        <title>Nuclear genome of Blastocystis sp. subtype 1 NandII.</title>
        <authorList>
            <person name="Gentekaki E."/>
            <person name="Curtis B."/>
            <person name="Stairs C."/>
            <person name="Eme L."/>
            <person name="Herman E."/>
            <person name="Klimes V."/>
            <person name="Arias M.C."/>
            <person name="Elias M."/>
            <person name="Hilliou F."/>
            <person name="Klute M."/>
            <person name="Malik S.-B."/>
            <person name="Pightling A."/>
            <person name="Rachubinski R."/>
            <person name="Salas D."/>
            <person name="Schlacht A."/>
            <person name="Suga H."/>
            <person name="Archibald J."/>
            <person name="Ball S.G."/>
            <person name="Clark G."/>
            <person name="Dacks J."/>
            <person name="Van Der Giezen M."/>
            <person name="Tsaousis A."/>
            <person name="Roger A."/>
        </authorList>
    </citation>
    <scope>NUCLEOTIDE SEQUENCE [LARGE SCALE GENOMIC DNA]</scope>
    <source>
        <strain evidence="6">ATCC 50177 / NandII</strain>
    </source>
</reference>
<comment type="similarity">
    <text evidence="1">Belongs to the RICTOR family.</text>
</comment>
<feature type="domain" description="Rapamycin-insensitive companion of mTOR N-terminal" evidence="3">
    <location>
        <begin position="150"/>
        <end position="516"/>
    </location>
</feature>
<gene>
    <name evidence="5" type="ORF">AV274_1727</name>
</gene>
<dbReference type="InterPro" id="IPR029453">
    <property type="entry name" value="Rictor_IV"/>
</dbReference>
<dbReference type="InterPro" id="IPR029452">
    <property type="entry name" value="RICTOR_V"/>
</dbReference>
<dbReference type="EMBL" id="LXWW01000075">
    <property type="protein sequence ID" value="OAO16552.1"/>
    <property type="molecule type" value="Genomic_DNA"/>
</dbReference>
<dbReference type="GO" id="GO:0038203">
    <property type="term" value="P:TORC2 signaling"/>
    <property type="evidence" value="ECO:0007669"/>
    <property type="project" value="TreeGrafter"/>
</dbReference>
<proteinExistence type="inferred from homology"/>
<organism evidence="5 6">
    <name type="scientific">Blastocystis sp. subtype 1 (strain ATCC 50177 / NandII)</name>
    <dbReference type="NCBI Taxonomy" id="478820"/>
    <lineage>
        <taxon>Eukaryota</taxon>
        <taxon>Sar</taxon>
        <taxon>Stramenopiles</taxon>
        <taxon>Bigyra</taxon>
        <taxon>Opalozoa</taxon>
        <taxon>Opalinata</taxon>
        <taxon>Blastocystidae</taxon>
        <taxon>Blastocystis</taxon>
    </lineage>
</organism>
<dbReference type="GO" id="GO:0031932">
    <property type="term" value="C:TORC2 complex"/>
    <property type="evidence" value="ECO:0007669"/>
    <property type="project" value="InterPro"/>
</dbReference>
<keyword evidence="6" id="KW-1185">Reference proteome</keyword>
<dbReference type="SUPFAM" id="SSF48371">
    <property type="entry name" value="ARM repeat"/>
    <property type="match status" value="1"/>
</dbReference>
<evidence type="ECO:0000256" key="2">
    <source>
        <dbReference type="SAM" id="MobiDB-lite"/>
    </source>
</evidence>
<accession>A0A196SK35</accession>
<comment type="caution">
    <text evidence="5">The sequence shown here is derived from an EMBL/GenBank/DDBJ whole genome shotgun (WGS) entry which is preliminary data.</text>
</comment>
<evidence type="ECO:0000313" key="5">
    <source>
        <dbReference type="EMBL" id="OAO16552.1"/>
    </source>
</evidence>
<dbReference type="Pfam" id="PF14664">
    <property type="entry name" value="RICTOR_N"/>
    <property type="match status" value="1"/>
</dbReference>
<dbReference type="InterPro" id="IPR028267">
    <property type="entry name" value="Pianissimo_N"/>
</dbReference>
<name>A0A196SK35_BLAHN</name>
<dbReference type="InterPro" id="IPR016024">
    <property type="entry name" value="ARM-type_fold"/>
</dbReference>
<evidence type="ECO:0000259" key="3">
    <source>
        <dbReference type="SMART" id="SM01308"/>
    </source>
</evidence>
<evidence type="ECO:0000259" key="4">
    <source>
        <dbReference type="SMART" id="SM01310"/>
    </source>
</evidence>
<feature type="region of interest" description="Disordered" evidence="2">
    <location>
        <begin position="76"/>
        <end position="113"/>
    </location>
</feature>
<feature type="domain" description="Rapamycin-insensitive companion of mTOR" evidence="4">
    <location>
        <begin position="1255"/>
        <end position="1330"/>
    </location>
</feature>
<dbReference type="Pfam" id="PF14663">
    <property type="entry name" value="RasGEF_N_2"/>
    <property type="match status" value="1"/>
</dbReference>
<feature type="compositionally biased region" description="Basic and acidic residues" evidence="2">
    <location>
        <begin position="79"/>
        <end position="100"/>
    </location>
</feature>
<dbReference type="STRING" id="478820.A0A196SK35"/>
<sequence>MDGLDRLTGEGLSSFQRYTNASLNPMMESDSSLCSLNMLNGASASFQRVVRNSFQVTDRETLNSLASFFNGAESLPSKAESEKRQASLRQKAKDRYHKESPFSMNESGQKRIPSRSIPSLLKERRCDDLFTFIHQQLQYATPDIQGIQLILTSIRLEGTSPAEEKKAAYVTRELLASAREVLRVMTHRFLLGHIAQTSFVQLLFSLKCHLFLIQSLERSELAHTEHDTVFRLVAALVEVSLLPLFYPQTCPSLIPPSLLRSLIAIASDPTDPLLTPALQCLLSLLIKSPRLFISCNGVPCLLNGCILTHNTPLLQSALLTCLFFLNDKPYRQSKLLLDMQVILDPLLADTPPTPTQAYDESLVFVAPNIAVLTVLRSWNGLLIAGNDFNSFRNYITVLSMRCDDAPQMVIAILFNLFTLFGLPAPNLLCEDDLVKQSVFWTRCSLYLDRVGMNPSVRTSVRTNLLTTYLSVLVMTSLRAKLPETLVVLLKNSNTHIVFLARCLLTVLSLFSNLFISPAQNTCYKSISTSLLLSLKETAKTPLTYSIISIDSSAMYLYPILQHSLYTQNDLVDYMSWVSLYHTIIDSFCDNQHAAEPFSITDTLCQHSLINQSMLSRTLSSLFRNRQHFTALLRDINKQCLQEIAAWDWGVLFSLLLVTVNSPQFINEFAKTRVMAEMEHYFIPSADENSFINQPITTHSVVVLCSCVLWLIILLQTDPQILSREHKQTVLRFVTDGVLQVTRSSVGSNVGMYSTARLRYTNAYFYLVLAIHLLFSLRLHSVMVESAHLQSLFAFCSHISSFMFNPDFVAIFVTYLHIAEESLNSERLYFASLVEHGNDDIRRLCLARIRSELTYHTASEEFVMWSLPLVCLAVGKTESLTALAVSILDDMFVNTRFTAHVVSYLRTVKDVMAAIVRLPDSREFLYRLLRTDAGFQLCEEHQFVSDSFDEFMETGIYDYVVDMENVVTAGLLQNPSNAASSPFFVDNDSELLVTPLRLQPPHHITMSILKDDLLHVQWFYELPWRIEAIAGGQRRNCEVTIDVSAPHMLAFGEDATHSTLRIRGVFCDASTSEIQPVVLRSSGDASVLLCVGSEGLMYNNLRCDLNEVQNKDALFETYWESAKDSGVDRLTAIWQFVTSQQRGFEKVDFSFLNAKLPATSDANSIHRLCKEGSCCVWECGRGSRGEVVVYAVEYVVELVPQKWALRRSLTSRPRPAVIHPHFIGSLFASSLGFAFLQSHIDLTEFCKIATDPSESLMNRRAVIWSLAHIATHPHGTRFLKEQCGLDFVETVETMALEDDFLSLRGTAMMILSFVVTNSSIREELTEKGWFCGMMGGNAICLPMKKQDQFFKSVLCENWLIPTCNHFRKCDAPTEVPGFQHLARSESQQEAGCGEYTQTNVCPSDIAIREEDVTEDEKKIIQLILSLNSVVYYKETKQQLMVLKRLSPTLFRQPRLFVLVQHLFSVVEIPRGWRRFVLELFNEMKWSEEEWSVFDEYPFSKAMRTIDEMCDGTIS</sequence>
<dbReference type="OrthoDB" id="271111at2759"/>
<evidence type="ECO:0000313" key="6">
    <source>
        <dbReference type="Proteomes" id="UP000078348"/>
    </source>
</evidence>
<dbReference type="Proteomes" id="UP000078348">
    <property type="component" value="Unassembled WGS sequence"/>
</dbReference>
<dbReference type="Pfam" id="PF14668">
    <property type="entry name" value="RICTOR_V"/>
    <property type="match status" value="1"/>
</dbReference>